<dbReference type="InterPro" id="IPR036866">
    <property type="entry name" value="RibonucZ/Hydroxyglut_hydro"/>
</dbReference>
<dbReference type="InterPro" id="IPR050698">
    <property type="entry name" value="MBL"/>
</dbReference>
<protein>
    <recommendedName>
        <fullName evidence="5">MBL fold metallo-hydrolase</fullName>
    </recommendedName>
</protein>
<feature type="domain" description="Metallo-beta-lactamase" evidence="2">
    <location>
        <begin position="15"/>
        <end position="219"/>
    </location>
</feature>
<dbReference type="Pfam" id="PF07521">
    <property type="entry name" value="RMMBL"/>
    <property type="match status" value="1"/>
</dbReference>
<dbReference type="GO" id="GO:0004792">
    <property type="term" value="F:thiosulfate-cyanide sulfurtransferase activity"/>
    <property type="evidence" value="ECO:0007669"/>
    <property type="project" value="InterPro"/>
</dbReference>
<dbReference type="InterPro" id="IPR001307">
    <property type="entry name" value="Thiosulphate_STrfase_CS"/>
</dbReference>
<dbReference type="GO" id="GO:0004521">
    <property type="term" value="F:RNA endonuclease activity"/>
    <property type="evidence" value="ECO:0007669"/>
    <property type="project" value="TreeGrafter"/>
</dbReference>
<dbReference type="Gene3D" id="3.60.15.10">
    <property type="entry name" value="Ribonuclease Z/Hydroxyacylglutathione hydrolase-like"/>
    <property type="match status" value="1"/>
</dbReference>
<dbReference type="InterPro" id="IPR022712">
    <property type="entry name" value="Beta_Casp"/>
</dbReference>
<dbReference type="InterPro" id="IPR001279">
    <property type="entry name" value="Metallo-B-lactamas"/>
</dbReference>
<dbReference type="PANTHER" id="PTHR11203:SF52">
    <property type="entry name" value="MRNA 3-END PROCESSING FACTOR"/>
    <property type="match status" value="1"/>
</dbReference>
<feature type="non-terminal residue" evidence="4">
    <location>
        <position position="1"/>
    </location>
</feature>
<dbReference type="Pfam" id="PF10996">
    <property type="entry name" value="Beta-Casp"/>
    <property type="match status" value="1"/>
</dbReference>
<dbReference type="PANTHER" id="PTHR11203">
    <property type="entry name" value="CLEAVAGE AND POLYADENYLATION SPECIFICITY FACTOR FAMILY MEMBER"/>
    <property type="match status" value="1"/>
</dbReference>
<evidence type="ECO:0000259" key="2">
    <source>
        <dbReference type="SMART" id="SM00849"/>
    </source>
</evidence>
<sequence>MSVSLTYLGGASEVGRVGAVLEGEEGRILLDYGIQPDDPPKFPLPAPEVDALLLTHAHLDHCGLVPDIASRGTPVVSTPVTGALAERMAQDTLKVAELENYPRPFHRTAIADMNRNLRPSKPGKIEYRGGFEFQMFNAGHIPGAVMFNFPQQDFLFTGDIHTVDTQLTRAAKPKPCKTLAIESTYGGRDHPDRGQIESELVDSIEEVVNSGGKVILPSFGLGRSQELLMLTRNLGFEVWLDGMGRDMARILQKYPGSIRDVSSMHKSIRQTNFVKYSRQRDIALNADVIVTTSGMLNGGPVLHYLSKLRKDPSSAVFLTGFQVPGTNGHLLKETGKIRLDRDPKSPSFDIQCQFKSFDLSGHAGHSQIVDFINGCNPEKVILYHGDNREAFIDDLKDYELVLPQEN</sequence>
<dbReference type="InterPro" id="IPR011108">
    <property type="entry name" value="RMMBL"/>
</dbReference>
<dbReference type="PROSITE" id="PS00380">
    <property type="entry name" value="RHODANESE_1"/>
    <property type="match status" value="1"/>
</dbReference>
<keyword evidence="1" id="KW-0378">Hydrolase</keyword>
<gene>
    <name evidence="4" type="ORF">METZ01_LOCUS120304</name>
</gene>
<accession>A0A381XS35</accession>
<dbReference type="Pfam" id="PF00753">
    <property type="entry name" value="Lactamase_B"/>
    <property type="match status" value="1"/>
</dbReference>
<dbReference type="SMART" id="SM00849">
    <property type="entry name" value="Lactamase_B"/>
    <property type="match status" value="1"/>
</dbReference>
<dbReference type="EMBL" id="UINC01016145">
    <property type="protein sequence ID" value="SVA67450.1"/>
    <property type="molecule type" value="Genomic_DNA"/>
</dbReference>
<feature type="non-terminal residue" evidence="4">
    <location>
        <position position="406"/>
    </location>
</feature>
<organism evidence="4">
    <name type="scientific">marine metagenome</name>
    <dbReference type="NCBI Taxonomy" id="408172"/>
    <lineage>
        <taxon>unclassified sequences</taxon>
        <taxon>metagenomes</taxon>
        <taxon>ecological metagenomes</taxon>
    </lineage>
</organism>
<feature type="domain" description="Beta-Casp" evidence="3">
    <location>
        <begin position="224"/>
        <end position="331"/>
    </location>
</feature>
<dbReference type="SUPFAM" id="SSF56281">
    <property type="entry name" value="Metallo-hydrolase/oxidoreductase"/>
    <property type="match status" value="1"/>
</dbReference>
<dbReference type="GO" id="GO:0016787">
    <property type="term" value="F:hydrolase activity"/>
    <property type="evidence" value="ECO:0007669"/>
    <property type="project" value="UniProtKB-KW"/>
</dbReference>
<evidence type="ECO:0008006" key="5">
    <source>
        <dbReference type="Google" id="ProtNLM"/>
    </source>
</evidence>
<name>A0A381XS35_9ZZZZ</name>
<dbReference type="AlphaFoldDB" id="A0A381XS35"/>
<evidence type="ECO:0000313" key="4">
    <source>
        <dbReference type="EMBL" id="SVA67450.1"/>
    </source>
</evidence>
<dbReference type="SMART" id="SM01027">
    <property type="entry name" value="Beta-Casp"/>
    <property type="match status" value="1"/>
</dbReference>
<evidence type="ECO:0000259" key="3">
    <source>
        <dbReference type="SMART" id="SM01027"/>
    </source>
</evidence>
<dbReference type="Gene3D" id="3.40.50.10890">
    <property type="match status" value="1"/>
</dbReference>
<evidence type="ECO:0000256" key="1">
    <source>
        <dbReference type="ARBA" id="ARBA00022801"/>
    </source>
</evidence>
<proteinExistence type="predicted"/>
<reference evidence="4" key="1">
    <citation type="submission" date="2018-05" db="EMBL/GenBank/DDBJ databases">
        <authorList>
            <person name="Lanie J.A."/>
            <person name="Ng W.-L."/>
            <person name="Kazmierczak K.M."/>
            <person name="Andrzejewski T.M."/>
            <person name="Davidsen T.M."/>
            <person name="Wayne K.J."/>
            <person name="Tettelin H."/>
            <person name="Glass J.I."/>
            <person name="Rusch D."/>
            <person name="Podicherti R."/>
            <person name="Tsui H.-C.T."/>
            <person name="Winkler M.E."/>
        </authorList>
    </citation>
    <scope>NUCLEOTIDE SEQUENCE</scope>
</reference>